<dbReference type="Pfam" id="PF07732">
    <property type="entry name" value="Cu-oxidase_3"/>
    <property type="match status" value="1"/>
</dbReference>
<dbReference type="EMBL" id="JBAMMX010000006">
    <property type="protein sequence ID" value="KAK6938209.1"/>
    <property type="molecule type" value="Genomic_DNA"/>
</dbReference>
<comment type="similarity">
    <text evidence="1">Belongs to the multicopper oxidase family.</text>
</comment>
<evidence type="ECO:0000256" key="1">
    <source>
        <dbReference type="ARBA" id="ARBA00010609"/>
    </source>
</evidence>
<feature type="domain" description="Plastocyanin-like" evidence="3">
    <location>
        <begin position="16"/>
        <end position="53"/>
    </location>
</feature>
<dbReference type="Gene3D" id="2.60.40.420">
    <property type="entry name" value="Cupredoxins - blue copper proteins"/>
    <property type="match status" value="1"/>
</dbReference>
<accession>A0AAN8VUX2</accession>
<dbReference type="PANTHER" id="PTHR11709:SF443">
    <property type="entry name" value="LACCASE-15"/>
    <property type="match status" value="1"/>
</dbReference>
<keyword evidence="5" id="KW-1185">Reference proteome</keyword>
<dbReference type="InterPro" id="IPR001117">
    <property type="entry name" value="Cu-oxidase_2nd"/>
</dbReference>
<dbReference type="GO" id="GO:0005507">
    <property type="term" value="F:copper ion binding"/>
    <property type="evidence" value="ECO:0007669"/>
    <property type="project" value="InterPro"/>
</dbReference>
<dbReference type="SUPFAM" id="SSF49503">
    <property type="entry name" value="Cupredoxins"/>
    <property type="match status" value="1"/>
</dbReference>
<evidence type="ECO:0000259" key="2">
    <source>
        <dbReference type="Pfam" id="PF00394"/>
    </source>
</evidence>
<gene>
    <name evidence="4" type="ORF">RJ641_031717</name>
</gene>
<dbReference type="GO" id="GO:0016491">
    <property type="term" value="F:oxidoreductase activity"/>
    <property type="evidence" value="ECO:0007669"/>
    <property type="project" value="TreeGrafter"/>
</dbReference>
<dbReference type="InterPro" id="IPR011707">
    <property type="entry name" value="Cu-oxidase-like_N"/>
</dbReference>
<evidence type="ECO:0000259" key="3">
    <source>
        <dbReference type="Pfam" id="PF07732"/>
    </source>
</evidence>
<name>A0AAN8VUX2_9MAGN</name>
<evidence type="ECO:0000313" key="4">
    <source>
        <dbReference type="EMBL" id="KAK6938209.1"/>
    </source>
</evidence>
<sequence length="127" mass="14413">MLSTEAIITSKFTEGKFSQKVIFSAEEGTLWWHAHSDWSRATVHGAIIIFPKNGSTYLFQKPHAEVPIVLADWWKKDVMEVFDEFVASGGDPDVSDAFTINGQPGDLCPCSKQVLIFTFRFHFPLRY</sequence>
<reference evidence="4 5" key="1">
    <citation type="submission" date="2023-12" db="EMBL/GenBank/DDBJ databases">
        <title>A high-quality genome assembly for Dillenia turbinata (Dilleniales).</title>
        <authorList>
            <person name="Chanderbali A."/>
        </authorList>
    </citation>
    <scope>NUCLEOTIDE SEQUENCE [LARGE SCALE GENOMIC DNA]</scope>
    <source>
        <strain evidence="4">LSX21</strain>
        <tissue evidence="4">Leaf</tissue>
    </source>
</reference>
<dbReference type="AlphaFoldDB" id="A0AAN8VUX2"/>
<proteinExistence type="inferred from homology"/>
<dbReference type="Proteomes" id="UP001370490">
    <property type="component" value="Unassembled WGS sequence"/>
</dbReference>
<dbReference type="PANTHER" id="PTHR11709">
    <property type="entry name" value="MULTI-COPPER OXIDASE"/>
    <property type="match status" value="1"/>
</dbReference>
<dbReference type="InterPro" id="IPR008972">
    <property type="entry name" value="Cupredoxin"/>
</dbReference>
<protein>
    <submittedName>
        <fullName evidence="4">Multicopper oxidase, N-terminal</fullName>
    </submittedName>
</protein>
<evidence type="ECO:0000313" key="5">
    <source>
        <dbReference type="Proteomes" id="UP001370490"/>
    </source>
</evidence>
<organism evidence="4 5">
    <name type="scientific">Dillenia turbinata</name>
    <dbReference type="NCBI Taxonomy" id="194707"/>
    <lineage>
        <taxon>Eukaryota</taxon>
        <taxon>Viridiplantae</taxon>
        <taxon>Streptophyta</taxon>
        <taxon>Embryophyta</taxon>
        <taxon>Tracheophyta</taxon>
        <taxon>Spermatophyta</taxon>
        <taxon>Magnoliopsida</taxon>
        <taxon>eudicotyledons</taxon>
        <taxon>Gunneridae</taxon>
        <taxon>Pentapetalae</taxon>
        <taxon>Dilleniales</taxon>
        <taxon>Dilleniaceae</taxon>
        <taxon>Dillenia</taxon>
    </lineage>
</organism>
<comment type="caution">
    <text evidence="4">The sequence shown here is derived from an EMBL/GenBank/DDBJ whole genome shotgun (WGS) entry which is preliminary data.</text>
</comment>
<feature type="domain" description="Plastocyanin-like" evidence="2">
    <location>
        <begin position="65"/>
        <end position="119"/>
    </location>
</feature>
<dbReference type="Pfam" id="PF00394">
    <property type="entry name" value="Cu-oxidase"/>
    <property type="match status" value="1"/>
</dbReference>
<dbReference type="InterPro" id="IPR045087">
    <property type="entry name" value="Cu-oxidase_fam"/>
</dbReference>